<dbReference type="InterPro" id="IPR050465">
    <property type="entry name" value="UPF0194_transport"/>
</dbReference>
<evidence type="ECO:0000256" key="2">
    <source>
        <dbReference type="ARBA" id="ARBA00023054"/>
    </source>
</evidence>
<feature type="coiled-coil region" evidence="3">
    <location>
        <begin position="136"/>
        <end position="227"/>
    </location>
</feature>
<feature type="region of interest" description="Disordered" evidence="4">
    <location>
        <begin position="373"/>
        <end position="415"/>
    </location>
</feature>
<keyword evidence="2 3" id="KW-0175">Coiled coil</keyword>
<dbReference type="Pfam" id="PF25967">
    <property type="entry name" value="RND-MFP_C"/>
    <property type="match status" value="1"/>
</dbReference>
<sequence length="496" mass="52623">MPNVSDFISKQLNKKKVVIGVSSIVIIALVGFYYLGGAKKAEGNYIAETVQRGTISSTISANGIVEPVNTVSLSFKNSEVINKIHVKLGDHVTTGQLLAEQDTANLQAQVTQASASLKSAVANLAIQKNSARPEEIAQAEADVSAAQASYELAKSNWERNQQLLQQEYISQAEFDQISYEYVNAEAKLKQAEESLKLLKAGNRPEEIAAATAQVESNSAQLQMAEKELAESKIYSPIDGIISAINGAEGQRATANNNNTSGGGFIDIISEALQVKAQVNESDIGKLKVGQQAEFTVNSFPEKTFTGRVSSISPQAYTESNVQLYDAIIQIDKNQTGLMAGMPANVNIIFERQENALTIPKGAVTYAANFQNKMRQSGDPNAKSIEGSANSGRTNSTRSGGDTHPNIDDTGGDTVKGDTLKQRDVVIVLNEAEKPVLRQVVLGLSDLSRYEVVEGLSMGEKVVVGALGQNTGGVSSQGSNPLMPGGGGMVRVGGAGR</sequence>
<evidence type="ECO:0000259" key="6">
    <source>
        <dbReference type="Pfam" id="PF25881"/>
    </source>
</evidence>
<evidence type="ECO:0000256" key="5">
    <source>
        <dbReference type="SAM" id="Phobius"/>
    </source>
</evidence>
<name>R4KE48_9FIRM</name>
<gene>
    <name evidence="9" type="ORF">Desgi_1358</name>
</gene>
<dbReference type="InterPro" id="IPR058627">
    <property type="entry name" value="MdtA-like_C"/>
</dbReference>
<dbReference type="KEGG" id="dgi:Desgi_1358"/>
<keyword evidence="5" id="KW-0472">Membrane</keyword>
<evidence type="ECO:0000256" key="3">
    <source>
        <dbReference type="SAM" id="Coils"/>
    </source>
</evidence>
<keyword evidence="5" id="KW-0812">Transmembrane</keyword>
<dbReference type="Pfam" id="PF25881">
    <property type="entry name" value="HH_YBHG"/>
    <property type="match status" value="1"/>
</dbReference>
<dbReference type="Gene3D" id="2.40.30.170">
    <property type="match status" value="1"/>
</dbReference>
<evidence type="ECO:0000256" key="4">
    <source>
        <dbReference type="SAM" id="MobiDB-lite"/>
    </source>
</evidence>
<evidence type="ECO:0000313" key="10">
    <source>
        <dbReference type="Proteomes" id="UP000013520"/>
    </source>
</evidence>
<dbReference type="GO" id="GO:0030313">
    <property type="term" value="C:cell envelope"/>
    <property type="evidence" value="ECO:0007669"/>
    <property type="project" value="UniProtKB-SubCell"/>
</dbReference>
<protein>
    <submittedName>
        <fullName evidence="9">Multidrug resistance efflux pump</fullName>
    </submittedName>
</protein>
<dbReference type="OrthoDB" id="250565at2"/>
<dbReference type="STRING" id="767817.Desgi_1358"/>
<organism evidence="9 10">
    <name type="scientific">Desulfoscipio gibsoniae DSM 7213</name>
    <dbReference type="NCBI Taxonomy" id="767817"/>
    <lineage>
        <taxon>Bacteria</taxon>
        <taxon>Bacillati</taxon>
        <taxon>Bacillota</taxon>
        <taxon>Clostridia</taxon>
        <taxon>Eubacteriales</taxon>
        <taxon>Desulfallaceae</taxon>
        <taxon>Desulfoscipio</taxon>
    </lineage>
</organism>
<dbReference type="SUPFAM" id="SSF111369">
    <property type="entry name" value="HlyD-like secretion proteins"/>
    <property type="match status" value="3"/>
</dbReference>
<dbReference type="RefSeq" id="WP_006522651.1">
    <property type="nucleotide sequence ID" value="NC_021184.1"/>
</dbReference>
<dbReference type="Pfam" id="PF25954">
    <property type="entry name" value="Beta-barrel_RND_2"/>
    <property type="match status" value="1"/>
</dbReference>
<comment type="subcellular location">
    <subcellularLocation>
        <location evidence="1">Cell envelope</location>
    </subcellularLocation>
</comment>
<dbReference type="Proteomes" id="UP000013520">
    <property type="component" value="Chromosome"/>
</dbReference>
<evidence type="ECO:0000256" key="1">
    <source>
        <dbReference type="ARBA" id="ARBA00004196"/>
    </source>
</evidence>
<feature type="transmembrane region" description="Helical" evidence="5">
    <location>
        <begin position="17"/>
        <end position="36"/>
    </location>
</feature>
<dbReference type="AlphaFoldDB" id="R4KE48"/>
<feature type="domain" description="CusB-like beta-barrel" evidence="7">
    <location>
        <begin position="274"/>
        <end position="347"/>
    </location>
</feature>
<dbReference type="HOGENOM" id="CLU_018816_14_2_9"/>
<reference evidence="9 10" key="1">
    <citation type="submission" date="2012-01" db="EMBL/GenBank/DDBJ databases">
        <title>Complete sequence of Desulfotomaculum gibsoniae DSM 7213.</title>
        <authorList>
            <consortium name="US DOE Joint Genome Institute"/>
            <person name="Lucas S."/>
            <person name="Han J."/>
            <person name="Lapidus A."/>
            <person name="Cheng J.-F."/>
            <person name="Goodwin L."/>
            <person name="Pitluck S."/>
            <person name="Peters L."/>
            <person name="Ovchinnikova G."/>
            <person name="Teshima H."/>
            <person name="Detter J.C."/>
            <person name="Han C."/>
            <person name="Tapia R."/>
            <person name="Land M."/>
            <person name="Hauser L."/>
            <person name="Kyrpides N."/>
            <person name="Ivanova N."/>
            <person name="Pagani I."/>
            <person name="Parshina S."/>
            <person name="Plugge C."/>
            <person name="Muyzer G."/>
            <person name="Kuever J."/>
            <person name="Ivanova A."/>
            <person name="Nazina T."/>
            <person name="Klenk H.-P."/>
            <person name="Brambilla E."/>
            <person name="Spring S."/>
            <person name="Stams A.F."/>
            <person name="Woyke T."/>
        </authorList>
    </citation>
    <scope>NUCLEOTIDE SEQUENCE [LARGE SCALE GENOMIC DNA]</scope>
    <source>
        <strain evidence="9 10">DSM 7213</strain>
    </source>
</reference>
<dbReference type="InterPro" id="IPR059052">
    <property type="entry name" value="HH_YbhG-like"/>
</dbReference>
<dbReference type="Gene3D" id="1.10.287.470">
    <property type="entry name" value="Helix hairpin bin"/>
    <property type="match status" value="2"/>
</dbReference>
<evidence type="ECO:0000259" key="7">
    <source>
        <dbReference type="Pfam" id="PF25954"/>
    </source>
</evidence>
<feature type="domain" description="YbhG-like alpha-helical hairpin" evidence="6">
    <location>
        <begin position="102"/>
        <end position="228"/>
    </location>
</feature>
<dbReference type="EMBL" id="CP003273">
    <property type="protein sequence ID" value="AGL00864.1"/>
    <property type="molecule type" value="Genomic_DNA"/>
</dbReference>
<dbReference type="PANTHER" id="PTHR32347:SF14">
    <property type="entry name" value="EFFLUX SYSTEM COMPONENT YKNX-RELATED"/>
    <property type="match status" value="1"/>
</dbReference>
<dbReference type="Gene3D" id="2.40.50.100">
    <property type="match status" value="1"/>
</dbReference>
<dbReference type="Gene3D" id="2.40.420.20">
    <property type="match status" value="1"/>
</dbReference>
<accession>R4KE48</accession>
<keyword evidence="5" id="KW-1133">Transmembrane helix</keyword>
<keyword evidence="10" id="KW-1185">Reference proteome</keyword>
<dbReference type="eggNOG" id="COG0845">
    <property type="taxonomic scope" value="Bacteria"/>
</dbReference>
<feature type="domain" description="Multidrug resistance protein MdtA-like C-terminal permuted SH3" evidence="8">
    <location>
        <begin position="417"/>
        <end position="466"/>
    </location>
</feature>
<feature type="compositionally biased region" description="Polar residues" evidence="4">
    <location>
        <begin position="386"/>
        <end position="399"/>
    </location>
</feature>
<evidence type="ECO:0000259" key="8">
    <source>
        <dbReference type="Pfam" id="PF25967"/>
    </source>
</evidence>
<dbReference type="InterPro" id="IPR058792">
    <property type="entry name" value="Beta-barrel_RND_2"/>
</dbReference>
<dbReference type="PANTHER" id="PTHR32347">
    <property type="entry name" value="EFFLUX SYSTEM COMPONENT YKNX-RELATED"/>
    <property type="match status" value="1"/>
</dbReference>
<evidence type="ECO:0000313" key="9">
    <source>
        <dbReference type="EMBL" id="AGL00864.1"/>
    </source>
</evidence>
<proteinExistence type="predicted"/>